<dbReference type="InterPro" id="IPR000998">
    <property type="entry name" value="MAM_dom"/>
</dbReference>
<reference evidence="5" key="1">
    <citation type="submission" date="2025-08" db="UniProtKB">
        <authorList>
            <consortium name="RefSeq"/>
        </authorList>
    </citation>
    <scope>IDENTIFICATION</scope>
    <source>
        <tissue evidence="5">Gonads</tissue>
    </source>
</reference>
<feature type="signal peptide" evidence="2">
    <location>
        <begin position="1"/>
        <end position="20"/>
    </location>
</feature>
<dbReference type="SMART" id="SM00137">
    <property type="entry name" value="MAM"/>
    <property type="match status" value="1"/>
</dbReference>
<feature type="chain" id="PRO_5010182592" evidence="2">
    <location>
        <begin position="21"/>
        <end position="309"/>
    </location>
</feature>
<dbReference type="SUPFAM" id="SSF49899">
    <property type="entry name" value="Concanavalin A-like lectins/glucanases"/>
    <property type="match status" value="1"/>
</dbReference>
<dbReference type="KEGG" id="lak:106160741"/>
<keyword evidence="4" id="KW-1185">Reference proteome</keyword>
<dbReference type="RefSeq" id="XP_013392865.1">
    <property type="nucleotide sequence ID" value="XM_013537411.2"/>
</dbReference>
<dbReference type="InParanoid" id="A0A1S3I3M4"/>
<evidence type="ECO:0000256" key="1">
    <source>
        <dbReference type="SAM" id="MobiDB-lite"/>
    </source>
</evidence>
<gene>
    <name evidence="5" type="primary">LOC106160741</name>
</gene>
<feature type="region of interest" description="Disordered" evidence="1">
    <location>
        <begin position="222"/>
        <end position="309"/>
    </location>
</feature>
<dbReference type="PROSITE" id="PS50060">
    <property type="entry name" value="MAM_2"/>
    <property type="match status" value="1"/>
</dbReference>
<keyword evidence="2" id="KW-0732">Signal</keyword>
<dbReference type="Proteomes" id="UP000085678">
    <property type="component" value="Unplaced"/>
</dbReference>
<dbReference type="InterPro" id="IPR013320">
    <property type="entry name" value="ConA-like_dom_sf"/>
</dbReference>
<dbReference type="Gene3D" id="2.60.120.200">
    <property type="match status" value="1"/>
</dbReference>
<protein>
    <submittedName>
        <fullName evidence="5">Uncharacterized protein LOC106160741</fullName>
    </submittedName>
</protein>
<evidence type="ECO:0000256" key="2">
    <source>
        <dbReference type="SAM" id="SignalP"/>
    </source>
</evidence>
<organism evidence="4 5">
    <name type="scientific">Lingula anatina</name>
    <name type="common">Brachiopod</name>
    <name type="synonym">Lingula unguis</name>
    <dbReference type="NCBI Taxonomy" id="7574"/>
    <lineage>
        <taxon>Eukaryota</taxon>
        <taxon>Metazoa</taxon>
        <taxon>Spiralia</taxon>
        <taxon>Lophotrochozoa</taxon>
        <taxon>Brachiopoda</taxon>
        <taxon>Linguliformea</taxon>
        <taxon>Lingulata</taxon>
        <taxon>Lingulida</taxon>
        <taxon>Linguloidea</taxon>
        <taxon>Lingulidae</taxon>
        <taxon>Lingula</taxon>
    </lineage>
</organism>
<name>A0A1S3I3M4_LINAN</name>
<dbReference type="GO" id="GO:0016020">
    <property type="term" value="C:membrane"/>
    <property type="evidence" value="ECO:0007669"/>
    <property type="project" value="InterPro"/>
</dbReference>
<dbReference type="Pfam" id="PF00629">
    <property type="entry name" value="MAM"/>
    <property type="match status" value="1"/>
</dbReference>
<evidence type="ECO:0000259" key="3">
    <source>
        <dbReference type="PROSITE" id="PS50060"/>
    </source>
</evidence>
<evidence type="ECO:0000313" key="4">
    <source>
        <dbReference type="Proteomes" id="UP000085678"/>
    </source>
</evidence>
<sequence length="309" mass="33451">MEYNLQWIAWVSLISFHALTEVITLSPGSCNFDDVMICGYTIDAADSSFEWKAVKPGDNFQSTPPKTIQSPFLYLNAQLAREGLSTTLTSVVIPQSYGICSISFLYYLYTFYEDYLSLEVRVQGQSALLWKRNSSLIITDWLDSGNIDLANIARKGDFKVIFRATVLKKAYGKAAASLDDVVIQGCQDSKSTSHAATRSTHPVTSAVNISITSMLYKTSPSTKLTRTPITTAKPATHSSSSGSKKTTNYPTTTSYSQSTSSNIPTSSTTMSTSRLSTSNTSPTLSIASSTPTPSAITTTSTILPLLPQS</sequence>
<accession>A0A1S3I3M4</accession>
<dbReference type="STRING" id="7574.A0A1S3I3M4"/>
<dbReference type="AlphaFoldDB" id="A0A1S3I3M4"/>
<feature type="domain" description="MAM" evidence="3">
    <location>
        <begin position="28"/>
        <end position="188"/>
    </location>
</feature>
<dbReference type="GeneID" id="106160741"/>
<evidence type="ECO:0000313" key="5">
    <source>
        <dbReference type="RefSeq" id="XP_013392865.1"/>
    </source>
</evidence>
<proteinExistence type="predicted"/>
<feature type="compositionally biased region" description="Low complexity" evidence="1">
    <location>
        <begin position="238"/>
        <end position="309"/>
    </location>
</feature>